<evidence type="ECO:0000313" key="13">
    <source>
        <dbReference type="EMBL" id="AXK51453.1"/>
    </source>
</evidence>
<evidence type="ECO:0000256" key="3">
    <source>
        <dbReference type="ARBA" id="ARBA00007614"/>
    </source>
</evidence>
<organism evidence="13 14">
    <name type="scientific">Spiroplasma alleghenense</name>
    <dbReference type="NCBI Taxonomy" id="216931"/>
    <lineage>
        <taxon>Bacteria</taxon>
        <taxon>Bacillati</taxon>
        <taxon>Mycoplasmatota</taxon>
        <taxon>Mollicutes</taxon>
        <taxon>Entomoplasmatales</taxon>
        <taxon>Spiroplasmataceae</taxon>
        <taxon>Spiroplasma</taxon>
    </lineage>
</organism>
<dbReference type="GO" id="GO:0044210">
    <property type="term" value="P:'de novo' CTP biosynthetic process"/>
    <property type="evidence" value="ECO:0007669"/>
    <property type="project" value="UniProtKB-UniRule"/>
</dbReference>
<feature type="binding site" evidence="11">
    <location>
        <position position="52"/>
    </location>
    <ligand>
        <name>ATP</name>
        <dbReference type="ChEBI" id="CHEBI:30616"/>
    </ligand>
</feature>
<evidence type="ECO:0000256" key="5">
    <source>
        <dbReference type="ARBA" id="ARBA00022679"/>
    </source>
</evidence>
<dbReference type="FunFam" id="3.40.1160.10:FF:000001">
    <property type="entry name" value="Uridylate kinase"/>
    <property type="match status" value="1"/>
</dbReference>
<evidence type="ECO:0000256" key="2">
    <source>
        <dbReference type="ARBA" id="ARBA00004791"/>
    </source>
</evidence>
<dbReference type="AlphaFoldDB" id="A0A345Z4C4"/>
<proteinExistence type="inferred from homology"/>
<keyword evidence="8 11" id="KW-0067">ATP-binding</keyword>
<dbReference type="PANTHER" id="PTHR42833:SF4">
    <property type="entry name" value="URIDYLATE KINASE PUMPKIN, CHLOROPLASTIC"/>
    <property type="match status" value="1"/>
</dbReference>
<dbReference type="InterPro" id="IPR015963">
    <property type="entry name" value="Uridylate_kinase_bac"/>
</dbReference>
<comment type="similarity">
    <text evidence="3 11">Belongs to the UMP kinase family.</text>
</comment>
<evidence type="ECO:0000256" key="10">
    <source>
        <dbReference type="ARBA" id="ARBA00047767"/>
    </source>
</evidence>
<comment type="caution">
    <text evidence="11">Lacks conserved residue(s) required for the propagation of feature annotation.</text>
</comment>
<comment type="subcellular location">
    <subcellularLocation>
        <location evidence="1 11">Cytoplasm</location>
    </subcellularLocation>
</comment>
<reference evidence="13 14" key="1">
    <citation type="submission" date="2018-07" db="EMBL/GenBank/DDBJ databases">
        <title>Complete genome sequence of Spiroplasma alleghenense PLHS-1 (ATCC 51752).</title>
        <authorList>
            <person name="Chou L."/>
            <person name="Lee T.-Y."/>
            <person name="Tsai Y.-M."/>
            <person name="Kuo C.-H."/>
        </authorList>
    </citation>
    <scope>NUCLEOTIDE SEQUENCE [LARGE SCALE GENOMIC DNA]</scope>
    <source>
        <strain evidence="13 14">PLHS-1</strain>
    </source>
</reference>
<dbReference type="UniPathway" id="UPA00159">
    <property type="reaction ID" value="UER00275"/>
</dbReference>
<feature type="binding site" evidence="11">
    <location>
        <position position="161"/>
    </location>
    <ligand>
        <name>ATP</name>
        <dbReference type="ChEBI" id="CHEBI:30616"/>
    </ligand>
</feature>
<feature type="binding site" evidence="11">
    <location>
        <begin position="11"/>
        <end position="14"/>
    </location>
    <ligand>
        <name>ATP</name>
        <dbReference type="ChEBI" id="CHEBI:30616"/>
    </ligand>
</feature>
<dbReference type="GO" id="GO:0006225">
    <property type="term" value="P:UDP biosynthetic process"/>
    <property type="evidence" value="ECO:0007669"/>
    <property type="project" value="TreeGrafter"/>
</dbReference>
<feature type="domain" description="Aspartate/glutamate/uridylate kinase" evidence="12">
    <location>
        <begin position="6"/>
        <end position="199"/>
    </location>
</feature>
<dbReference type="Proteomes" id="UP000254792">
    <property type="component" value="Chromosome"/>
</dbReference>
<dbReference type="HAMAP" id="MF_01220_B">
    <property type="entry name" value="PyrH_B"/>
    <property type="match status" value="1"/>
</dbReference>
<dbReference type="GO" id="GO:0033862">
    <property type="term" value="F:UMP kinase activity"/>
    <property type="evidence" value="ECO:0007669"/>
    <property type="project" value="UniProtKB-EC"/>
</dbReference>
<feature type="binding site" evidence="11">
    <location>
        <position position="167"/>
    </location>
    <ligand>
        <name>ATP</name>
        <dbReference type="ChEBI" id="CHEBI:30616"/>
    </ligand>
</feature>
<feature type="binding site" evidence="11">
    <location>
        <begin position="133"/>
        <end position="140"/>
    </location>
    <ligand>
        <name>UMP</name>
        <dbReference type="ChEBI" id="CHEBI:57865"/>
    </ligand>
</feature>
<dbReference type="CDD" id="cd04254">
    <property type="entry name" value="AAK_UMPK-PyrH-Ec"/>
    <property type="match status" value="1"/>
</dbReference>
<dbReference type="InterPro" id="IPR001048">
    <property type="entry name" value="Asp/Glu/Uridylate_kinase"/>
</dbReference>
<feature type="binding site" evidence="11">
    <location>
        <position position="71"/>
    </location>
    <ligand>
        <name>UMP</name>
        <dbReference type="ChEBI" id="CHEBI:57865"/>
    </ligand>
</feature>
<comment type="subunit">
    <text evidence="11">Homohexamer.</text>
</comment>
<dbReference type="EC" id="2.7.4.22" evidence="11"/>
<evidence type="ECO:0000256" key="11">
    <source>
        <dbReference type="HAMAP-Rule" id="MF_01220"/>
    </source>
</evidence>
<evidence type="ECO:0000256" key="8">
    <source>
        <dbReference type="ARBA" id="ARBA00022840"/>
    </source>
</evidence>
<dbReference type="OrthoDB" id="9807458at2"/>
<keyword evidence="9 11" id="KW-0665">Pyrimidine biosynthesis</keyword>
<comment type="activity regulation">
    <text evidence="11">Inhibited by UTP.</text>
</comment>
<feature type="binding site" evidence="11">
    <location>
        <position position="51"/>
    </location>
    <ligand>
        <name>UMP</name>
        <dbReference type="ChEBI" id="CHEBI:57865"/>
    </ligand>
</feature>
<sequence>MSLKYKRILLKISGEALKGKDIYDQEKVQDVANQVISLVKEGLQIAIVVGGGNIWRGNLSSNLGMDRINGDYMGMMATIMNGLALEATIKSLGYEKVRVYSSLEIKTVTTPYNYREARDKLSEGYILIFTGGTGFSYFTTDTGASIRAIEVKADALLMAKNGVKGVYDSDPKVNPNAVFLSKLTHQEVAEKKLRVMDLTSATLSADAKLKIEVFDMNGKENIIKVAHGKLESTIIE</sequence>
<dbReference type="Pfam" id="PF00696">
    <property type="entry name" value="AA_kinase"/>
    <property type="match status" value="1"/>
</dbReference>
<dbReference type="InterPro" id="IPR011817">
    <property type="entry name" value="Uridylate_kinase"/>
</dbReference>
<comment type="function">
    <text evidence="11">Catalyzes the reversible phosphorylation of UMP to UDP.</text>
</comment>
<protein>
    <recommendedName>
        <fullName evidence="11">Uridylate kinase</fullName>
        <shortName evidence="11">UK</shortName>
        <ecNumber evidence="11">2.7.4.22</ecNumber>
    </recommendedName>
    <alternativeName>
        <fullName evidence="11">Uridine monophosphate kinase</fullName>
        <shortName evidence="11">UMP kinase</shortName>
        <shortName evidence="11">UMPK</shortName>
    </alternativeName>
</protein>
<dbReference type="EMBL" id="CP031376">
    <property type="protein sequence ID" value="AXK51453.1"/>
    <property type="molecule type" value="Genomic_DNA"/>
</dbReference>
<evidence type="ECO:0000256" key="6">
    <source>
        <dbReference type="ARBA" id="ARBA00022741"/>
    </source>
</evidence>
<evidence type="ECO:0000256" key="9">
    <source>
        <dbReference type="ARBA" id="ARBA00022975"/>
    </source>
</evidence>
<keyword evidence="4 11" id="KW-0963">Cytoplasm</keyword>
<gene>
    <name evidence="11 13" type="primary">pyrH</name>
    <name evidence="13" type="ORF">SALLE_v1c07830</name>
</gene>
<dbReference type="KEGG" id="salx:SALLE_v1c07830"/>
<keyword evidence="5 11" id="KW-0808">Transferase</keyword>
<dbReference type="PIRSF" id="PIRSF005650">
    <property type="entry name" value="Uridylate_kin"/>
    <property type="match status" value="1"/>
</dbReference>
<accession>A0A345Z4C4</accession>
<keyword evidence="14" id="KW-1185">Reference proteome</keyword>
<dbReference type="GO" id="GO:0005524">
    <property type="term" value="F:ATP binding"/>
    <property type="evidence" value="ECO:0007669"/>
    <property type="project" value="UniProtKB-KW"/>
</dbReference>
<comment type="catalytic activity">
    <reaction evidence="10 11">
        <text>UMP + ATP = UDP + ADP</text>
        <dbReference type="Rhea" id="RHEA:24400"/>
        <dbReference type="ChEBI" id="CHEBI:30616"/>
        <dbReference type="ChEBI" id="CHEBI:57865"/>
        <dbReference type="ChEBI" id="CHEBI:58223"/>
        <dbReference type="ChEBI" id="CHEBI:456216"/>
        <dbReference type="EC" id="2.7.4.22"/>
    </reaction>
</comment>
<dbReference type="InterPro" id="IPR036393">
    <property type="entry name" value="AceGlu_kinase-like_sf"/>
</dbReference>
<evidence type="ECO:0000256" key="1">
    <source>
        <dbReference type="ARBA" id="ARBA00004496"/>
    </source>
</evidence>
<dbReference type="PANTHER" id="PTHR42833">
    <property type="entry name" value="URIDYLATE KINASE"/>
    <property type="match status" value="1"/>
</dbReference>
<evidence type="ECO:0000313" key="14">
    <source>
        <dbReference type="Proteomes" id="UP000254792"/>
    </source>
</evidence>
<evidence type="ECO:0000256" key="4">
    <source>
        <dbReference type="ARBA" id="ARBA00022490"/>
    </source>
</evidence>
<keyword evidence="6 11" id="KW-0547">Nucleotide-binding</keyword>
<dbReference type="Gene3D" id="3.40.1160.10">
    <property type="entry name" value="Acetylglutamate kinase-like"/>
    <property type="match status" value="1"/>
</dbReference>
<keyword evidence="7 11" id="KW-0418">Kinase</keyword>
<dbReference type="SUPFAM" id="SSF53633">
    <property type="entry name" value="Carbamate kinase-like"/>
    <property type="match status" value="1"/>
</dbReference>
<feature type="binding site" evidence="11">
    <location>
        <position position="56"/>
    </location>
    <ligand>
        <name>ATP</name>
        <dbReference type="ChEBI" id="CHEBI:30616"/>
    </ligand>
</feature>
<dbReference type="NCBIfam" id="TIGR02075">
    <property type="entry name" value="pyrH_bact"/>
    <property type="match status" value="1"/>
</dbReference>
<evidence type="ECO:0000256" key="7">
    <source>
        <dbReference type="ARBA" id="ARBA00022777"/>
    </source>
</evidence>
<evidence type="ECO:0000259" key="12">
    <source>
        <dbReference type="Pfam" id="PF00696"/>
    </source>
</evidence>
<dbReference type="RefSeq" id="WP_115558350.1">
    <property type="nucleotide sequence ID" value="NZ_CP031376.1"/>
</dbReference>
<feature type="binding site" evidence="11">
    <location>
        <position position="170"/>
    </location>
    <ligand>
        <name>ATP</name>
        <dbReference type="ChEBI" id="CHEBI:30616"/>
    </ligand>
</feature>
<comment type="pathway">
    <text evidence="2 11">Pyrimidine metabolism; CTP biosynthesis via de novo pathway; UDP from UMP (UMPK route): step 1/1.</text>
</comment>
<name>A0A345Z4C4_9MOLU</name>
<dbReference type="GO" id="GO:0005737">
    <property type="term" value="C:cytoplasm"/>
    <property type="evidence" value="ECO:0007669"/>
    <property type="project" value="UniProtKB-SubCell"/>
</dbReference>